<keyword evidence="1" id="KW-0805">Transcription regulation</keyword>
<evidence type="ECO:0000259" key="4">
    <source>
        <dbReference type="PROSITE" id="PS50042"/>
    </source>
</evidence>
<dbReference type="PRINTS" id="PR00034">
    <property type="entry name" value="HTHCRP"/>
</dbReference>
<dbReference type="EMBL" id="AP014802">
    <property type="protein sequence ID" value="BAQ71608.1"/>
    <property type="molecule type" value="Genomic_DNA"/>
</dbReference>
<dbReference type="InterPro" id="IPR014710">
    <property type="entry name" value="RmlC-like_jellyroll"/>
</dbReference>
<dbReference type="Proteomes" id="UP000064912">
    <property type="component" value="Plasmid Plasmid2"/>
</dbReference>
<dbReference type="PROSITE" id="PS51063">
    <property type="entry name" value="HTH_CRP_2"/>
    <property type="match status" value="1"/>
</dbReference>
<dbReference type="PATRIC" id="fig|35806.4.peg.4607"/>
<dbReference type="Gene3D" id="2.60.120.10">
    <property type="entry name" value="Jelly Rolls"/>
    <property type="match status" value="1"/>
</dbReference>
<feature type="domain" description="Cyclic nucleotide-binding" evidence="4">
    <location>
        <begin position="15"/>
        <end position="104"/>
    </location>
</feature>
<evidence type="ECO:0000259" key="5">
    <source>
        <dbReference type="PROSITE" id="PS51063"/>
    </source>
</evidence>
<dbReference type="PANTHER" id="PTHR24567:SF28">
    <property type="entry name" value="LISTERIOLYSIN REGULATORY PROTEIN"/>
    <property type="match status" value="1"/>
</dbReference>
<dbReference type="CDD" id="cd00092">
    <property type="entry name" value="HTH_CRP"/>
    <property type="match status" value="1"/>
</dbReference>
<gene>
    <name evidence="6" type="ORF">NHU_04495</name>
</gene>
<evidence type="ECO:0000256" key="3">
    <source>
        <dbReference type="ARBA" id="ARBA00023163"/>
    </source>
</evidence>
<dbReference type="InterPro" id="IPR050397">
    <property type="entry name" value="Env_Response_Regulators"/>
</dbReference>
<dbReference type="KEGG" id="rsu:NHU_04495"/>
<dbReference type="Pfam" id="PF13545">
    <property type="entry name" value="HTH_Crp_2"/>
    <property type="match status" value="1"/>
</dbReference>
<dbReference type="InterPro" id="IPR012318">
    <property type="entry name" value="HTH_CRP"/>
</dbReference>
<organism evidence="6 7">
    <name type="scientific">Rhodovulum sulfidophilum</name>
    <name type="common">Rhodobacter sulfidophilus</name>
    <dbReference type="NCBI Taxonomy" id="35806"/>
    <lineage>
        <taxon>Bacteria</taxon>
        <taxon>Pseudomonadati</taxon>
        <taxon>Pseudomonadota</taxon>
        <taxon>Alphaproteobacteria</taxon>
        <taxon>Rhodobacterales</taxon>
        <taxon>Paracoccaceae</taxon>
        <taxon>Rhodovulum</taxon>
    </lineage>
</organism>
<dbReference type="SMART" id="SM00419">
    <property type="entry name" value="HTH_CRP"/>
    <property type="match status" value="1"/>
</dbReference>
<dbReference type="InterPro" id="IPR036390">
    <property type="entry name" value="WH_DNA-bd_sf"/>
</dbReference>
<dbReference type="PROSITE" id="PS50042">
    <property type="entry name" value="CNMP_BINDING_3"/>
    <property type="match status" value="1"/>
</dbReference>
<accession>A0A0D6B908</accession>
<dbReference type="SMART" id="SM00100">
    <property type="entry name" value="cNMP"/>
    <property type="match status" value="1"/>
</dbReference>
<proteinExistence type="predicted"/>
<evidence type="ECO:0000313" key="7">
    <source>
        <dbReference type="Proteomes" id="UP000064912"/>
    </source>
</evidence>
<reference evidence="6 7" key="1">
    <citation type="submission" date="2015-02" db="EMBL/GenBank/DDBJ databases">
        <title>Genome sequene of Rhodovulum sulfidophilum DSM 2351.</title>
        <authorList>
            <person name="Nagao N."/>
        </authorList>
    </citation>
    <scope>NUCLEOTIDE SEQUENCE [LARGE SCALE GENOMIC DNA]</scope>
    <source>
        <strain evidence="6 7">DSM 2351</strain>
        <plasmid evidence="7">Plasmid Plasmid2 DNA</plasmid>
    </source>
</reference>
<dbReference type="AlphaFoldDB" id="A0A0D6B908"/>
<dbReference type="Gene3D" id="1.10.10.10">
    <property type="entry name" value="Winged helix-like DNA-binding domain superfamily/Winged helix DNA-binding domain"/>
    <property type="match status" value="1"/>
</dbReference>
<evidence type="ECO:0000256" key="2">
    <source>
        <dbReference type="ARBA" id="ARBA00023125"/>
    </source>
</evidence>
<geneLocation type="plasmid" evidence="7">
    <name>Plasmid2 DNA</name>
</geneLocation>
<sequence length="231" mass="25772">MVGKLDESLLQDVGPFRRLDRGQIREILDLATARRFDEGAAVFREGHPAERFHLLMDGVIRVMRITAEGDAVTALHIPSGQLFGIARALRRETYPATAVCARECLTLSWPMSLWDGFVDRYDGFAEEGYRTVGTRVGEMNARLIEMATQQVEQRVAGALLRLIDQSGRKGREGIEIAFPVTRQDISEMTGTTLHSVSRLLSAWEKAGIVASRRRHVTVTDPQRLALIGEGR</sequence>
<dbReference type="SUPFAM" id="SSF51206">
    <property type="entry name" value="cAMP-binding domain-like"/>
    <property type="match status" value="1"/>
</dbReference>
<dbReference type="GO" id="GO:0003700">
    <property type="term" value="F:DNA-binding transcription factor activity"/>
    <property type="evidence" value="ECO:0007669"/>
    <property type="project" value="TreeGrafter"/>
</dbReference>
<dbReference type="Pfam" id="PF00027">
    <property type="entry name" value="cNMP_binding"/>
    <property type="match status" value="1"/>
</dbReference>
<dbReference type="GO" id="GO:0005829">
    <property type="term" value="C:cytosol"/>
    <property type="evidence" value="ECO:0007669"/>
    <property type="project" value="TreeGrafter"/>
</dbReference>
<dbReference type="SUPFAM" id="SSF46785">
    <property type="entry name" value="Winged helix' DNA-binding domain"/>
    <property type="match status" value="1"/>
</dbReference>
<dbReference type="InterPro" id="IPR036388">
    <property type="entry name" value="WH-like_DNA-bd_sf"/>
</dbReference>
<dbReference type="GO" id="GO:0003677">
    <property type="term" value="F:DNA binding"/>
    <property type="evidence" value="ECO:0007669"/>
    <property type="project" value="UniProtKB-KW"/>
</dbReference>
<keyword evidence="3" id="KW-0804">Transcription</keyword>
<keyword evidence="2" id="KW-0238">DNA-binding</keyword>
<feature type="domain" description="HTH crp-type" evidence="5">
    <location>
        <begin position="149"/>
        <end position="222"/>
    </location>
</feature>
<evidence type="ECO:0000256" key="1">
    <source>
        <dbReference type="ARBA" id="ARBA00023015"/>
    </source>
</evidence>
<name>A0A0D6B908_RHOSU</name>
<dbReference type="CDD" id="cd00038">
    <property type="entry name" value="CAP_ED"/>
    <property type="match status" value="1"/>
</dbReference>
<dbReference type="InterPro" id="IPR000595">
    <property type="entry name" value="cNMP-bd_dom"/>
</dbReference>
<dbReference type="PANTHER" id="PTHR24567">
    <property type="entry name" value="CRP FAMILY TRANSCRIPTIONAL REGULATORY PROTEIN"/>
    <property type="match status" value="1"/>
</dbReference>
<dbReference type="InterPro" id="IPR018490">
    <property type="entry name" value="cNMP-bd_dom_sf"/>
</dbReference>
<protein>
    <submittedName>
        <fullName evidence="6">Cyclic nucleotide-binding domain protein</fullName>
    </submittedName>
</protein>
<keyword evidence="6" id="KW-0614">Plasmid</keyword>
<evidence type="ECO:0000313" key="6">
    <source>
        <dbReference type="EMBL" id="BAQ71608.1"/>
    </source>
</evidence>